<organism evidence="1 2">
    <name type="scientific">Nocardiopsis mangrovi</name>
    <dbReference type="NCBI Taxonomy" id="1179818"/>
    <lineage>
        <taxon>Bacteria</taxon>
        <taxon>Bacillati</taxon>
        <taxon>Actinomycetota</taxon>
        <taxon>Actinomycetes</taxon>
        <taxon>Streptosporangiales</taxon>
        <taxon>Nocardiopsidaceae</taxon>
        <taxon>Nocardiopsis</taxon>
    </lineage>
</organism>
<keyword evidence="2" id="KW-1185">Reference proteome</keyword>
<dbReference type="EMBL" id="JBHSFQ010000051">
    <property type="protein sequence ID" value="MFC4565879.1"/>
    <property type="molecule type" value="Genomic_DNA"/>
</dbReference>
<reference evidence="2" key="1">
    <citation type="journal article" date="2019" name="Int. J. Syst. Evol. Microbiol.">
        <title>The Global Catalogue of Microorganisms (GCM) 10K type strain sequencing project: providing services to taxonomists for standard genome sequencing and annotation.</title>
        <authorList>
            <consortium name="The Broad Institute Genomics Platform"/>
            <consortium name="The Broad Institute Genome Sequencing Center for Infectious Disease"/>
            <person name="Wu L."/>
            <person name="Ma J."/>
        </authorList>
    </citation>
    <scope>NUCLEOTIDE SEQUENCE [LARGE SCALE GENOMIC DNA]</scope>
    <source>
        <strain evidence="2">XZYJ18</strain>
    </source>
</reference>
<evidence type="ECO:0000313" key="1">
    <source>
        <dbReference type="EMBL" id="MFC4565879.1"/>
    </source>
</evidence>
<dbReference type="Proteomes" id="UP001595923">
    <property type="component" value="Unassembled WGS sequence"/>
</dbReference>
<sequence length="46" mass="4665">MERSVFGRVGEVVAGHRGVRWEFAGASRAAGAAAVEGGVPAPQTGR</sequence>
<protein>
    <submittedName>
        <fullName evidence="1">Uncharacterized protein</fullName>
    </submittedName>
</protein>
<comment type="caution">
    <text evidence="1">The sequence shown here is derived from an EMBL/GenBank/DDBJ whole genome shotgun (WGS) entry which is preliminary data.</text>
</comment>
<proteinExistence type="predicted"/>
<name>A0ABV9E6V1_9ACTN</name>
<accession>A0ABV9E6V1</accession>
<gene>
    <name evidence="1" type="ORF">ACFO4E_28805</name>
</gene>
<evidence type="ECO:0000313" key="2">
    <source>
        <dbReference type="Proteomes" id="UP001595923"/>
    </source>
</evidence>
<dbReference type="RefSeq" id="WP_378580260.1">
    <property type="nucleotide sequence ID" value="NZ_JBHSFQ010000051.1"/>
</dbReference>